<name>A0A160V8A4_9ZZZZ</name>
<dbReference type="EMBL" id="FAXA01000159">
    <property type="protein sequence ID" value="CUV01978.1"/>
    <property type="molecule type" value="Genomic_DNA"/>
</dbReference>
<accession>A0A160V8A4</accession>
<proteinExistence type="predicted"/>
<protein>
    <recommendedName>
        <fullName evidence="3">DUF3467 domain-containing protein</fullName>
    </recommendedName>
</protein>
<gene>
    <name evidence="2" type="ORF">MGWOODY_Clf2099</name>
</gene>
<evidence type="ECO:0000313" key="2">
    <source>
        <dbReference type="EMBL" id="CUV01978.1"/>
    </source>
</evidence>
<sequence>MPIIQRPYVPPDDQIPNENSYVNPGVSQSERTGDGNAPESGSLDPITFYSDSMHIFSSLYSAVLFFGEQMEEREPILRARIKVSPQMLKAIALLTTKHVKEYENAVGPITLPDQVYAAWDLEGAEEGEDGHAAG</sequence>
<feature type="region of interest" description="Disordered" evidence="1">
    <location>
        <begin position="1"/>
        <end position="44"/>
    </location>
</feature>
<feature type="compositionally biased region" description="Polar residues" evidence="1">
    <location>
        <begin position="16"/>
        <end position="30"/>
    </location>
</feature>
<organism evidence="2">
    <name type="scientific">hydrothermal vent metagenome</name>
    <dbReference type="NCBI Taxonomy" id="652676"/>
    <lineage>
        <taxon>unclassified sequences</taxon>
        <taxon>metagenomes</taxon>
        <taxon>ecological metagenomes</taxon>
    </lineage>
</organism>
<evidence type="ECO:0000256" key="1">
    <source>
        <dbReference type="SAM" id="MobiDB-lite"/>
    </source>
</evidence>
<evidence type="ECO:0008006" key="3">
    <source>
        <dbReference type="Google" id="ProtNLM"/>
    </source>
</evidence>
<dbReference type="AlphaFoldDB" id="A0A160V8A4"/>
<reference evidence="2" key="1">
    <citation type="submission" date="2015-10" db="EMBL/GenBank/DDBJ databases">
        <authorList>
            <person name="Gilbert D.G."/>
        </authorList>
    </citation>
    <scope>NUCLEOTIDE SEQUENCE</scope>
</reference>